<dbReference type="Proteomes" id="UP000217265">
    <property type="component" value="Chromosome"/>
</dbReference>
<reference evidence="1 2" key="1">
    <citation type="submission" date="2017-09" db="EMBL/GenBank/DDBJ databases">
        <title>Complete genome sequence of Verrucomicrobial strain HZ-65, isolated from freshwater.</title>
        <authorList>
            <person name="Choi A."/>
        </authorList>
    </citation>
    <scope>NUCLEOTIDE SEQUENCE [LARGE SCALE GENOMIC DNA]</scope>
    <source>
        <strain evidence="1 2">HZ-65</strain>
    </source>
</reference>
<keyword evidence="2" id="KW-1185">Reference proteome</keyword>
<evidence type="ECO:0000313" key="1">
    <source>
        <dbReference type="EMBL" id="ATC63971.1"/>
    </source>
</evidence>
<name>A0A290QHY5_9BACT</name>
<organism evidence="1 2">
    <name type="scientific">Nibricoccus aquaticus</name>
    <dbReference type="NCBI Taxonomy" id="2576891"/>
    <lineage>
        <taxon>Bacteria</taxon>
        <taxon>Pseudomonadati</taxon>
        <taxon>Verrucomicrobiota</taxon>
        <taxon>Opitutia</taxon>
        <taxon>Opitutales</taxon>
        <taxon>Opitutaceae</taxon>
        <taxon>Nibricoccus</taxon>
    </lineage>
</organism>
<dbReference type="KEGG" id="vbh:CMV30_08425"/>
<evidence type="ECO:0000313" key="2">
    <source>
        <dbReference type="Proteomes" id="UP000217265"/>
    </source>
</evidence>
<sequence length="142" mass="15365">MSTPSELGIFIADNRTHFRPGETLVVSTLWALPDVPEALEVRLFWYTRGKGTEDVDIVATQPIAKREAAGERELTFTLPMQPWSFSGKLISLIWAVELVAEPGERSARAEFTLSPDGAEILLHENGGANGGNGDGETLRSGG</sequence>
<dbReference type="OrthoDB" id="199519at2"/>
<protein>
    <submittedName>
        <fullName evidence="1">Uncharacterized protein</fullName>
    </submittedName>
</protein>
<dbReference type="RefSeq" id="WP_096055603.1">
    <property type="nucleotide sequence ID" value="NZ_CP023344.1"/>
</dbReference>
<accession>A0A290QHY5</accession>
<dbReference type="AlphaFoldDB" id="A0A290QHY5"/>
<proteinExistence type="predicted"/>
<dbReference type="EMBL" id="CP023344">
    <property type="protein sequence ID" value="ATC63971.1"/>
    <property type="molecule type" value="Genomic_DNA"/>
</dbReference>
<gene>
    <name evidence="1" type="ORF">CMV30_08425</name>
</gene>